<sequence>MEYISQSGPLPLMRQFDWVQFDFELLKEFHGRVLLKDSSFLELFQTNFPEFFWEKIWKFPTFSSVDKKRIFIDDCIFNLFKFVKTQQNLFEIESRDILKHPKGGTILGVNNNSLQAVFNEIYPELYVLFGSVSSDGYWRNRIAIDKFLLKFFNYIETQQHFNNLSTELISKLPGGSTILKHNNGSIQSFCKITYPELIPQNGKNVTRGYWMDEKNNFEIHKMMKCYEIRSKEDWYKISIDQFYETSGKRVSSKKRITKLLHYWYPDEEWKDTRFSEKINKKSRQRYLGLMLRDIFPTEVIFEEYVCKYLQTTLVFDFYIPGMGLVIEYQGEQHYYDILKWSPLQDQQKRDKGKKELCTSQGLKMIFVPYWWDNSLAELKRILNNELQNNK</sequence>
<evidence type="ECO:0000313" key="1">
    <source>
        <dbReference type="EMBL" id="NDV32468.1"/>
    </source>
</evidence>
<dbReference type="AlphaFoldDB" id="A0A6B2L6M3"/>
<reference evidence="1" key="1">
    <citation type="journal article" date="2020" name="J. Eukaryot. Microbiol.">
        <title>De novo Sequencing, Assembly and Annotation of the Transcriptome for the Free-Living Testate Amoeba Arcella intermedia.</title>
        <authorList>
            <person name="Ribeiro G.M."/>
            <person name="Porfirio-Sousa A.L."/>
            <person name="Maurer-Alcala X.X."/>
            <person name="Katz L.A."/>
            <person name="Lahr D.J.G."/>
        </authorList>
    </citation>
    <scope>NUCLEOTIDE SEQUENCE</scope>
</reference>
<protein>
    <submittedName>
        <fullName evidence="1">Uncharacterized protein</fullName>
    </submittedName>
</protein>
<proteinExistence type="predicted"/>
<name>A0A6B2L6M3_9EUKA</name>
<dbReference type="Gene3D" id="3.40.960.10">
    <property type="entry name" value="VSR Endonuclease"/>
    <property type="match status" value="1"/>
</dbReference>
<dbReference type="EMBL" id="GIBP01003499">
    <property type="protein sequence ID" value="NDV32468.1"/>
    <property type="molecule type" value="Transcribed_RNA"/>
</dbReference>
<accession>A0A6B2L6M3</accession>
<organism evidence="1">
    <name type="scientific">Arcella intermedia</name>
    <dbReference type="NCBI Taxonomy" id="1963864"/>
    <lineage>
        <taxon>Eukaryota</taxon>
        <taxon>Amoebozoa</taxon>
        <taxon>Tubulinea</taxon>
        <taxon>Elardia</taxon>
        <taxon>Arcellinida</taxon>
        <taxon>Sphaerothecina</taxon>
        <taxon>Arcellidae</taxon>
        <taxon>Arcella</taxon>
    </lineage>
</organism>